<proteinExistence type="inferred from homology"/>
<evidence type="ECO:0000256" key="2">
    <source>
        <dbReference type="ARBA" id="ARBA00023054"/>
    </source>
</evidence>
<name>A0A7N1A5D0_KALFE</name>
<dbReference type="Gramene" id="Kaladp0089s0009.2.v1.1">
    <property type="protein sequence ID" value="Kaladp0089s0009.2.v1.1"/>
    <property type="gene ID" value="Kaladp0089s0009.v1.1"/>
</dbReference>
<feature type="region of interest" description="Disordered" evidence="4">
    <location>
        <begin position="1"/>
        <end position="126"/>
    </location>
</feature>
<dbReference type="Gramene" id="Kaladp0089s0009.1.v1.1">
    <property type="protein sequence ID" value="Kaladp0089s0009.1.v1.1"/>
    <property type="gene ID" value="Kaladp0089s0009.v1.1"/>
</dbReference>
<dbReference type="Pfam" id="PF05701">
    <property type="entry name" value="WEMBL"/>
    <property type="match status" value="1"/>
</dbReference>
<dbReference type="PANTHER" id="PTHR32054:SF31">
    <property type="entry name" value="PROTEIN WEAK CHLOROPLAST MOVEMENT UNDER BLUE LIGHT 1"/>
    <property type="match status" value="1"/>
</dbReference>
<dbReference type="Gramene" id="Kaladp0089s0009.3.v1.1">
    <property type="protein sequence ID" value="Kaladp0089s0009.3.v1.1"/>
    <property type="gene ID" value="Kaladp0089s0009.v1.1"/>
</dbReference>
<dbReference type="GO" id="GO:0005829">
    <property type="term" value="C:cytosol"/>
    <property type="evidence" value="ECO:0007669"/>
    <property type="project" value="TreeGrafter"/>
</dbReference>
<evidence type="ECO:0000256" key="3">
    <source>
        <dbReference type="SAM" id="Coils"/>
    </source>
</evidence>
<organism evidence="5 6">
    <name type="scientific">Kalanchoe fedtschenkoi</name>
    <name type="common">Lavender scallops</name>
    <name type="synonym">South American air plant</name>
    <dbReference type="NCBI Taxonomy" id="63787"/>
    <lineage>
        <taxon>Eukaryota</taxon>
        <taxon>Viridiplantae</taxon>
        <taxon>Streptophyta</taxon>
        <taxon>Embryophyta</taxon>
        <taxon>Tracheophyta</taxon>
        <taxon>Spermatophyta</taxon>
        <taxon>Magnoliopsida</taxon>
        <taxon>eudicotyledons</taxon>
        <taxon>Gunneridae</taxon>
        <taxon>Pentapetalae</taxon>
        <taxon>Saxifragales</taxon>
        <taxon>Crassulaceae</taxon>
        <taxon>Kalanchoe</taxon>
    </lineage>
</organism>
<dbReference type="OMA" id="CMTILEL"/>
<reference evidence="5" key="1">
    <citation type="submission" date="2021-01" db="UniProtKB">
        <authorList>
            <consortium name="EnsemblPlants"/>
        </authorList>
    </citation>
    <scope>IDENTIFICATION</scope>
</reference>
<feature type="compositionally biased region" description="Polar residues" evidence="4">
    <location>
        <begin position="61"/>
        <end position="76"/>
    </location>
</feature>
<comment type="similarity">
    <text evidence="1">Belongs to the WEB family.</text>
</comment>
<accession>A0A7N1A5D0</accession>
<dbReference type="PANTHER" id="PTHR32054">
    <property type="entry name" value="HEAVY CHAIN, PUTATIVE, EXPRESSED-RELATED-RELATED"/>
    <property type="match status" value="1"/>
</dbReference>
<feature type="coiled-coil region" evidence="3">
    <location>
        <begin position="261"/>
        <end position="367"/>
    </location>
</feature>
<sequence length="693" mass="76004">MGDVVVLEDMPSPEPSVPSGDNNDSNAKLPHPTGVLDTSVPKDFNSQDILSAAQGSAVDVKTQSSSSPRGLKTEQNILRPEEVSLPKVKALRVIEKPESNTSAKSVTEDSPSSLLSGNAGSPNRFKTVDSGRIVVDTAAPIGSVKDAVSKFGGIVDWKTHKVQKLEKRRHIDQELEKAQEEMNEFRKRSQAAEDAKMEVLNELERSMKQIEELEFQLSSWSSGIEGKRVNMEPLKLQSDEMHHGIADESDTVAKQELAAVVAQHEAALSELKSVRDELEEVHNNSALRELGGTPEDVEKTVTELTAELVAAKESLEGAQAACREVEDQRNASVVASEQDILSWERQLKQVEGEVEKLNQEYLFAKDLKSKHDSTSALFSSLKAELASYIGSKMKQETDGARSKTEAENSKLKLGSAKKELEHVKLRIEKATAEVSILKLAASSLQSELDKEKEAATGIKKRVEIASVTIQSLEAELGAIKSETALVEMRKKEDREKSVDLPSKLLQAAEEAEHAKSLKQEAYDELRRARDGAEQAKAEACTTETRLHATEKEIEASKASENLALAAINALQESETAQATGDMDPENAVIISLEEYLELSERAQEAEEQAKTRLAAALIQIEAAKKSESKSLQKLEEVSQELSAKQGAYSTASKKSEKAINDKLKVEQELRSWRTKNEQRRRASQSASFTSESA</sequence>
<keyword evidence="2 3" id="KW-0175">Coiled coil</keyword>
<feature type="coiled-coil region" evidence="3">
    <location>
        <begin position="161"/>
        <end position="216"/>
    </location>
</feature>
<dbReference type="GO" id="GO:0009904">
    <property type="term" value="P:chloroplast accumulation movement"/>
    <property type="evidence" value="ECO:0007669"/>
    <property type="project" value="TreeGrafter"/>
</dbReference>
<evidence type="ECO:0000313" key="5">
    <source>
        <dbReference type="EnsemblPlants" id="Kaladp0089s0009.2.v1.1"/>
    </source>
</evidence>
<feature type="region of interest" description="Disordered" evidence="4">
    <location>
        <begin position="625"/>
        <end position="693"/>
    </location>
</feature>
<evidence type="ECO:0000256" key="4">
    <source>
        <dbReference type="SAM" id="MobiDB-lite"/>
    </source>
</evidence>
<feature type="coiled-coil region" evidence="3">
    <location>
        <begin position="413"/>
        <end position="447"/>
    </location>
</feature>
<keyword evidence="6" id="KW-1185">Reference proteome</keyword>
<protein>
    <submittedName>
        <fullName evidence="5">Uncharacterized protein</fullName>
    </submittedName>
</protein>
<dbReference type="EnsemblPlants" id="Kaladp0089s0009.1.v1.1">
    <property type="protein sequence ID" value="Kaladp0089s0009.1.v1.1"/>
    <property type="gene ID" value="Kaladp0089s0009.v1.1"/>
</dbReference>
<dbReference type="EnsemblPlants" id="Kaladp0089s0009.2.v1.1">
    <property type="protein sequence ID" value="Kaladp0089s0009.2.v1.1"/>
    <property type="gene ID" value="Kaladp0089s0009.v1.1"/>
</dbReference>
<evidence type="ECO:0000313" key="6">
    <source>
        <dbReference type="Proteomes" id="UP000594263"/>
    </source>
</evidence>
<evidence type="ECO:0000256" key="1">
    <source>
        <dbReference type="ARBA" id="ARBA00005485"/>
    </source>
</evidence>
<feature type="compositionally biased region" description="Basic and acidic residues" evidence="4">
    <location>
        <begin position="625"/>
        <end position="636"/>
    </location>
</feature>
<feature type="compositionally biased region" description="Polar residues" evidence="4">
    <location>
        <begin position="683"/>
        <end position="693"/>
    </location>
</feature>
<feature type="compositionally biased region" description="Polar residues" evidence="4">
    <location>
        <begin position="99"/>
        <end position="121"/>
    </location>
</feature>
<feature type="compositionally biased region" description="Basic and acidic residues" evidence="4">
    <location>
        <begin position="653"/>
        <end position="680"/>
    </location>
</feature>
<dbReference type="AlphaFoldDB" id="A0A7N1A5D0"/>
<dbReference type="EnsemblPlants" id="Kaladp0089s0009.3.v1.1">
    <property type="protein sequence ID" value="Kaladp0089s0009.3.v1.1"/>
    <property type="gene ID" value="Kaladp0089s0009.v1.1"/>
</dbReference>
<feature type="coiled-coil region" evidence="3">
    <location>
        <begin position="508"/>
        <end position="538"/>
    </location>
</feature>
<dbReference type="GO" id="GO:0009903">
    <property type="term" value="P:chloroplast avoidance movement"/>
    <property type="evidence" value="ECO:0007669"/>
    <property type="project" value="TreeGrafter"/>
</dbReference>
<dbReference type="InterPro" id="IPR008545">
    <property type="entry name" value="Web"/>
</dbReference>
<dbReference type="Proteomes" id="UP000594263">
    <property type="component" value="Unplaced"/>
</dbReference>
<feature type="compositionally biased region" description="Polar residues" evidence="4">
    <location>
        <begin position="639"/>
        <end position="652"/>
    </location>
</feature>